<evidence type="ECO:0000313" key="3">
    <source>
        <dbReference type="EMBL" id="GGW37425.1"/>
    </source>
</evidence>
<reference evidence="3" key="2">
    <citation type="submission" date="2020-09" db="EMBL/GenBank/DDBJ databases">
        <authorList>
            <person name="Sun Q."/>
            <person name="Kim S."/>
        </authorList>
    </citation>
    <scope>NUCLEOTIDE SEQUENCE</scope>
    <source>
        <strain evidence="3">KCTC 23714</strain>
    </source>
</reference>
<dbReference type="AlphaFoldDB" id="A0A918MMK6"/>
<feature type="domain" description="SPOR" evidence="2">
    <location>
        <begin position="364"/>
        <end position="441"/>
    </location>
</feature>
<dbReference type="Gene3D" id="3.30.70.1070">
    <property type="entry name" value="Sporulation related repeat"/>
    <property type="match status" value="1"/>
</dbReference>
<dbReference type="Proteomes" id="UP000628984">
    <property type="component" value="Unassembled WGS sequence"/>
</dbReference>
<evidence type="ECO:0000313" key="4">
    <source>
        <dbReference type="Proteomes" id="UP000628984"/>
    </source>
</evidence>
<evidence type="ECO:0000256" key="1">
    <source>
        <dbReference type="SAM" id="SignalP"/>
    </source>
</evidence>
<gene>
    <name evidence="3" type="ORF">GCM10011452_27280</name>
</gene>
<keyword evidence="4" id="KW-1185">Reference proteome</keyword>
<feature type="signal peptide" evidence="1">
    <location>
        <begin position="1"/>
        <end position="22"/>
    </location>
</feature>
<dbReference type="RefSeq" id="WP_189634438.1">
    <property type="nucleotide sequence ID" value="NZ_BMYQ01000009.1"/>
</dbReference>
<keyword evidence="1" id="KW-0732">Signal</keyword>
<dbReference type="Pfam" id="PF05036">
    <property type="entry name" value="SPOR"/>
    <property type="match status" value="1"/>
</dbReference>
<dbReference type="InterPro" id="IPR007730">
    <property type="entry name" value="SPOR-like_dom"/>
</dbReference>
<dbReference type="SUPFAM" id="SSF110997">
    <property type="entry name" value="Sporulation related repeat"/>
    <property type="match status" value="1"/>
</dbReference>
<accession>A0A918MMK6</accession>
<proteinExistence type="predicted"/>
<sequence length="441" mass="44692">MFRKIVSVAVLAAVAGVTVSHAQTVSQLGGPSELPPAGFKGQMYVDSRGCVFLRAGLNGTVNWVPRVNRDRKALCGYPPTLATLGKPVPVEPDPLPEADTAPVVATLKPLPPAPKATGKPMDTVASLTTPPKIRAVTPAKPISPELAKALPAPIAPPAAVMMAQAPVVRAPQPVVMAATQGATGNKIGCYSSAPVAQVVALSNGGSAVLCTRGYGSLDGARAPIYAKVAMGEDNRSGAGIYAPGAGAQVAAQVGRAVADPVLLPAVPGVAAVVGVNPATLPDVVVPQGYKLAWEDDRLNPYRGLGTAEGQAAQDQIWTRQVPARLQQQTAQAPVVVVRPQVQVSTKTQPRAVAAKPAAMAVPQPALGGKLYVQVGTFGVPSNADGAKARLRALGLPVGSAQISKGGRALQMVMAGPFADAGAARAALSAARAVGFGDAFIR</sequence>
<organism evidence="3 4">
    <name type="scientific">Gemmobacter lanyuensis</name>
    <dbReference type="NCBI Taxonomy" id="1054497"/>
    <lineage>
        <taxon>Bacteria</taxon>
        <taxon>Pseudomonadati</taxon>
        <taxon>Pseudomonadota</taxon>
        <taxon>Alphaproteobacteria</taxon>
        <taxon>Rhodobacterales</taxon>
        <taxon>Paracoccaceae</taxon>
        <taxon>Gemmobacter</taxon>
    </lineage>
</organism>
<name>A0A918MMK6_9RHOB</name>
<comment type="caution">
    <text evidence="3">The sequence shown here is derived from an EMBL/GenBank/DDBJ whole genome shotgun (WGS) entry which is preliminary data.</text>
</comment>
<dbReference type="GO" id="GO:0042834">
    <property type="term" value="F:peptidoglycan binding"/>
    <property type="evidence" value="ECO:0007669"/>
    <property type="project" value="InterPro"/>
</dbReference>
<dbReference type="PROSITE" id="PS51724">
    <property type="entry name" value="SPOR"/>
    <property type="match status" value="1"/>
</dbReference>
<reference evidence="3" key="1">
    <citation type="journal article" date="2014" name="Int. J. Syst. Evol. Microbiol.">
        <title>Complete genome sequence of Corynebacterium casei LMG S-19264T (=DSM 44701T), isolated from a smear-ripened cheese.</title>
        <authorList>
            <consortium name="US DOE Joint Genome Institute (JGI-PGF)"/>
            <person name="Walter F."/>
            <person name="Albersmeier A."/>
            <person name="Kalinowski J."/>
            <person name="Ruckert C."/>
        </authorList>
    </citation>
    <scope>NUCLEOTIDE SEQUENCE</scope>
    <source>
        <strain evidence="3">KCTC 23714</strain>
    </source>
</reference>
<dbReference type="EMBL" id="BMYQ01000009">
    <property type="protein sequence ID" value="GGW37425.1"/>
    <property type="molecule type" value="Genomic_DNA"/>
</dbReference>
<evidence type="ECO:0000259" key="2">
    <source>
        <dbReference type="PROSITE" id="PS51724"/>
    </source>
</evidence>
<feature type="chain" id="PRO_5037251400" description="SPOR domain-containing protein" evidence="1">
    <location>
        <begin position="23"/>
        <end position="441"/>
    </location>
</feature>
<protein>
    <recommendedName>
        <fullName evidence="2">SPOR domain-containing protein</fullName>
    </recommendedName>
</protein>
<dbReference type="InterPro" id="IPR036680">
    <property type="entry name" value="SPOR-like_sf"/>
</dbReference>